<feature type="domain" description="Glycosyl hydrolase family 13 catalytic" evidence="4">
    <location>
        <begin position="12"/>
        <end position="350"/>
    </location>
</feature>
<accession>A0A4U6QAJ1</accession>
<dbReference type="OrthoDB" id="9802433at2"/>
<dbReference type="PANTHER" id="PTHR10357">
    <property type="entry name" value="ALPHA-AMYLASE FAMILY MEMBER"/>
    <property type="match status" value="1"/>
</dbReference>
<proteinExistence type="predicted"/>
<evidence type="ECO:0000256" key="2">
    <source>
        <dbReference type="ARBA" id="ARBA00023295"/>
    </source>
</evidence>
<evidence type="ECO:0000256" key="1">
    <source>
        <dbReference type="ARBA" id="ARBA00022801"/>
    </source>
</evidence>
<reference evidence="5 6" key="1">
    <citation type="submission" date="2019-05" db="EMBL/GenBank/DDBJ databases">
        <title>Nakamurella sp. N5BH11, whole genome shotgun sequence.</title>
        <authorList>
            <person name="Tuo L."/>
        </authorList>
    </citation>
    <scope>NUCLEOTIDE SEQUENCE [LARGE SCALE GENOMIC DNA]</scope>
    <source>
        <strain evidence="5 6">N5BH11</strain>
    </source>
</reference>
<dbReference type="SUPFAM" id="SSF51445">
    <property type="entry name" value="(Trans)glycosidases"/>
    <property type="match status" value="1"/>
</dbReference>
<sequence>MDSWTEHVIWWHVYPLGFVGAEPTADAGTPVTHRLDRLHGWLDHVISLGANGLALGPIFASETHGYDTRDYLTLDPRLGDDDDFDALISACRERGIRVLLDGVFNHAGRSFPPVAEAIAAGPGGPAGQWIRWSGEHPYAFEGHEPLVTLDHGNPAVQDMVVEVMNHWLDRGIDGWRLDAAYAVPAEFWAAVLPRVRERHPDAWFVGEMIHGPYDEYVAASTLDSITQYELWKATWSSLRERNLWELDWTVRRNDELLSAFVPMTFVSNHDVTRVAGQIEDHRHRSHAAALLLFLPGVPSIYYGDEFGFDAVKEDRPGGDDAVRPEMPSTPAEVADDDGLRSVYERLIGVRRRHPWLLRAHVEMQDLADERARLRATSADGQSLVLALNLAEEPYPVGDLGEVVETLSPLDGEALPPHSWSIHAG</sequence>
<organism evidence="5 6">
    <name type="scientific">Nakamurella flava</name>
    <dbReference type="NCBI Taxonomy" id="2576308"/>
    <lineage>
        <taxon>Bacteria</taxon>
        <taxon>Bacillati</taxon>
        <taxon>Actinomycetota</taxon>
        <taxon>Actinomycetes</taxon>
        <taxon>Nakamurellales</taxon>
        <taxon>Nakamurellaceae</taxon>
        <taxon>Nakamurella</taxon>
    </lineage>
</organism>
<dbReference type="InterPro" id="IPR017853">
    <property type="entry name" value="GH"/>
</dbReference>
<dbReference type="InterPro" id="IPR006047">
    <property type="entry name" value="GH13_cat_dom"/>
</dbReference>
<dbReference type="GO" id="GO:0016798">
    <property type="term" value="F:hydrolase activity, acting on glycosyl bonds"/>
    <property type="evidence" value="ECO:0007669"/>
    <property type="project" value="UniProtKB-KW"/>
</dbReference>
<comment type="caution">
    <text evidence="5">The sequence shown here is derived from an EMBL/GenBank/DDBJ whole genome shotgun (WGS) entry which is preliminary data.</text>
</comment>
<dbReference type="GO" id="GO:0005975">
    <property type="term" value="P:carbohydrate metabolic process"/>
    <property type="evidence" value="ECO:0007669"/>
    <property type="project" value="InterPro"/>
</dbReference>
<name>A0A4U6QAJ1_9ACTN</name>
<dbReference type="EMBL" id="SZZH01000006">
    <property type="protein sequence ID" value="TKV56912.1"/>
    <property type="molecule type" value="Genomic_DNA"/>
</dbReference>
<dbReference type="PANTHER" id="PTHR10357:SF210">
    <property type="entry name" value="MALTODEXTRIN GLUCOSIDASE"/>
    <property type="match status" value="1"/>
</dbReference>
<dbReference type="AlphaFoldDB" id="A0A4U6QAJ1"/>
<dbReference type="CDD" id="cd11354">
    <property type="entry name" value="AmyAc_bac_CMD_like"/>
    <property type="match status" value="1"/>
</dbReference>
<keyword evidence="2" id="KW-0326">Glycosidase</keyword>
<evidence type="ECO:0000259" key="4">
    <source>
        <dbReference type="SMART" id="SM00642"/>
    </source>
</evidence>
<evidence type="ECO:0000313" key="5">
    <source>
        <dbReference type="EMBL" id="TKV56912.1"/>
    </source>
</evidence>
<dbReference type="Pfam" id="PF00128">
    <property type="entry name" value="Alpha-amylase"/>
    <property type="match status" value="2"/>
</dbReference>
<dbReference type="Proteomes" id="UP000306985">
    <property type="component" value="Unassembled WGS sequence"/>
</dbReference>
<dbReference type="Gene3D" id="3.20.20.80">
    <property type="entry name" value="Glycosidases"/>
    <property type="match status" value="1"/>
</dbReference>
<protein>
    <submittedName>
        <fullName evidence="5">DUF3459 domain-containing protein</fullName>
    </submittedName>
</protein>
<keyword evidence="6" id="KW-1185">Reference proteome</keyword>
<gene>
    <name evidence="5" type="ORF">FDO65_18925</name>
</gene>
<feature type="region of interest" description="Disordered" evidence="3">
    <location>
        <begin position="314"/>
        <end position="334"/>
    </location>
</feature>
<dbReference type="SMART" id="SM00642">
    <property type="entry name" value="Aamy"/>
    <property type="match status" value="1"/>
</dbReference>
<dbReference type="RefSeq" id="WP_137451299.1">
    <property type="nucleotide sequence ID" value="NZ_SZZH01000006.1"/>
</dbReference>
<evidence type="ECO:0000313" key="6">
    <source>
        <dbReference type="Proteomes" id="UP000306985"/>
    </source>
</evidence>
<feature type="compositionally biased region" description="Basic and acidic residues" evidence="3">
    <location>
        <begin position="314"/>
        <end position="323"/>
    </location>
</feature>
<keyword evidence="1" id="KW-0378">Hydrolase</keyword>
<evidence type="ECO:0000256" key="3">
    <source>
        <dbReference type="SAM" id="MobiDB-lite"/>
    </source>
</evidence>